<keyword evidence="1" id="KW-1133">Transmembrane helix</keyword>
<dbReference type="RefSeq" id="WP_182559491.1">
    <property type="nucleotide sequence ID" value="NZ_JACGWT010000002.1"/>
</dbReference>
<name>A0A7W3IRQ6_9ACTN</name>
<feature type="transmembrane region" description="Helical" evidence="1">
    <location>
        <begin position="7"/>
        <end position="24"/>
    </location>
</feature>
<dbReference type="Proteomes" id="UP000523079">
    <property type="component" value="Unassembled WGS sequence"/>
</dbReference>
<protein>
    <submittedName>
        <fullName evidence="2">Uncharacterized protein</fullName>
    </submittedName>
</protein>
<gene>
    <name evidence="2" type="ORF">FHX74_001558</name>
</gene>
<comment type="caution">
    <text evidence="2">The sequence shown here is derived from an EMBL/GenBank/DDBJ whole genome shotgun (WGS) entry which is preliminary data.</text>
</comment>
<evidence type="ECO:0000313" key="3">
    <source>
        <dbReference type="Proteomes" id="UP000523079"/>
    </source>
</evidence>
<keyword evidence="1" id="KW-0472">Membrane</keyword>
<keyword evidence="1" id="KW-0812">Transmembrane</keyword>
<feature type="transmembrane region" description="Helical" evidence="1">
    <location>
        <begin position="30"/>
        <end position="58"/>
    </location>
</feature>
<accession>A0A7W3IRQ6</accession>
<evidence type="ECO:0000313" key="2">
    <source>
        <dbReference type="EMBL" id="MBA8793953.1"/>
    </source>
</evidence>
<keyword evidence="3" id="KW-1185">Reference proteome</keyword>
<organism evidence="2 3">
    <name type="scientific">Microlunatus kandeliicorticis</name>
    <dbReference type="NCBI Taxonomy" id="1759536"/>
    <lineage>
        <taxon>Bacteria</taxon>
        <taxon>Bacillati</taxon>
        <taxon>Actinomycetota</taxon>
        <taxon>Actinomycetes</taxon>
        <taxon>Propionibacteriales</taxon>
        <taxon>Propionibacteriaceae</taxon>
        <taxon>Microlunatus</taxon>
    </lineage>
</organism>
<dbReference type="AlphaFoldDB" id="A0A7W3IRQ6"/>
<feature type="transmembrane region" description="Helical" evidence="1">
    <location>
        <begin position="70"/>
        <end position="91"/>
    </location>
</feature>
<dbReference type="EMBL" id="JACGWT010000002">
    <property type="protein sequence ID" value="MBA8793953.1"/>
    <property type="molecule type" value="Genomic_DNA"/>
</dbReference>
<sequence>MRLARITSAVIGIALLVWGVRLLLNYPWPVLISLGTWLVAAVLIQDGLLSPLVLLIAAGLRRLPARPRRFVQFGLVAAFPAVVITVPMALVPHLADPRDFPRVKALLVQPYPWHLVLIIGLLALGCLVGWAVRVARDRSTGREPVGPPTS</sequence>
<reference evidence="2 3" key="1">
    <citation type="submission" date="2020-07" db="EMBL/GenBank/DDBJ databases">
        <title>Sequencing the genomes of 1000 actinobacteria strains.</title>
        <authorList>
            <person name="Klenk H.-P."/>
        </authorList>
    </citation>
    <scope>NUCLEOTIDE SEQUENCE [LARGE SCALE GENOMIC DNA]</scope>
    <source>
        <strain evidence="2 3">DSM 100723</strain>
    </source>
</reference>
<feature type="transmembrane region" description="Helical" evidence="1">
    <location>
        <begin position="111"/>
        <end position="132"/>
    </location>
</feature>
<proteinExistence type="predicted"/>
<evidence type="ECO:0000256" key="1">
    <source>
        <dbReference type="SAM" id="Phobius"/>
    </source>
</evidence>